<sequence>MSNAAHKFQSSLLSNVNPSGLRRWSARALIDLGSCVTPENTTTLLQEVLGRLAVQLGRLNAWKEEVDTIEYSTRPQNNSKVIRACNFPVSMSLKEHSYRVDMAKSEREKTLKYLKDLIQLHENTSMLPYEVLNGDGRAILSSFTKPNQRYIDGIFDQIETRHGNSVETLADAVISARNVEEILTPLKNDPVSRLDLLNDSSIESFLHSRLLIQLLCEHYISLHKGKPTGAISLDADLVDVVEDAVQDAKQVCDANLGVCPEVIIRPMETHGSKDFIARPLIRSWSHHAIVELSKNAMKSNIERWEKVPSVVREQLPPAVFVKVIRDTDHLAIQVVDQGVGLDEERTQKAFRFASSSSQSRWNRLEAQQSYCAVREPLGSLGVGLPISRMMLRAFGGDLFLVNRDSGVKISENEVLASGCTATMKILYDASFTAMN</sequence>
<dbReference type="EMBL" id="JABMIG020000057">
    <property type="protein sequence ID" value="KAL3797107.1"/>
    <property type="molecule type" value="Genomic_DNA"/>
</dbReference>
<keyword evidence="1" id="KW-0547">Nucleotide-binding</keyword>
<dbReference type="AlphaFoldDB" id="A0ABD3QAM1"/>
<keyword evidence="1" id="KW-0808">Transferase</keyword>
<dbReference type="GO" id="GO:0016301">
    <property type="term" value="F:kinase activity"/>
    <property type="evidence" value="ECO:0007669"/>
    <property type="project" value="UniProtKB-KW"/>
</dbReference>
<dbReference type="InterPro" id="IPR036784">
    <property type="entry name" value="AK/P_DHK_N_sf"/>
</dbReference>
<dbReference type="PRINTS" id="PR00344">
    <property type="entry name" value="BCTRLSENSOR"/>
</dbReference>
<comment type="subcellular location">
    <subcellularLocation>
        <location evidence="1">Mitochondrion matrix</location>
    </subcellularLocation>
</comment>
<proteinExistence type="inferred from homology"/>
<gene>
    <name evidence="3" type="ORF">HJC23_000445</name>
</gene>
<dbReference type="InterPro" id="IPR003594">
    <property type="entry name" value="HATPase_dom"/>
</dbReference>
<organism evidence="3 4">
    <name type="scientific">Cyclotella cryptica</name>
    <dbReference type="NCBI Taxonomy" id="29204"/>
    <lineage>
        <taxon>Eukaryota</taxon>
        <taxon>Sar</taxon>
        <taxon>Stramenopiles</taxon>
        <taxon>Ochrophyta</taxon>
        <taxon>Bacillariophyta</taxon>
        <taxon>Coscinodiscophyceae</taxon>
        <taxon>Thalassiosirophycidae</taxon>
        <taxon>Stephanodiscales</taxon>
        <taxon>Stephanodiscaceae</taxon>
        <taxon>Cyclotella</taxon>
    </lineage>
</organism>
<dbReference type="Gene3D" id="1.20.140.20">
    <property type="entry name" value="Alpha-ketoacid/pyruvate dehydrogenase kinase, N-terminal domain"/>
    <property type="match status" value="1"/>
</dbReference>
<evidence type="ECO:0000256" key="1">
    <source>
        <dbReference type="RuleBase" id="RU366032"/>
    </source>
</evidence>
<keyword evidence="1" id="KW-0496">Mitochondrion</keyword>
<dbReference type="GO" id="GO:0005524">
    <property type="term" value="F:ATP binding"/>
    <property type="evidence" value="ECO:0007669"/>
    <property type="project" value="UniProtKB-UniRule"/>
</dbReference>
<evidence type="ECO:0000313" key="4">
    <source>
        <dbReference type="Proteomes" id="UP001516023"/>
    </source>
</evidence>
<dbReference type="InterPro" id="IPR036890">
    <property type="entry name" value="HATPase_C_sf"/>
</dbReference>
<accession>A0ABD3QAM1</accession>
<dbReference type="SUPFAM" id="SSF55874">
    <property type="entry name" value="ATPase domain of HSP90 chaperone/DNA topoisomerase II/histidine kinase"/>
    <property type="match status" value="1"/>
</dbReference>
<comment type="similarity">
    <text evidence="1">Belongs to the PDK/BCKDK protein kinase family.</text>
</comment>
<dbReference type="Proteomes" id="UP001516023">
    <property type="component" value="Unassembled WGS sequence"/>
</dbReference>
<keyword evidence="4" id="KW-1185">Reference proteome</keyword>
<name>A0ABD3QAM1_9STRA</name>
<comment type="caution">
    <text evidence="3">The sequence shown here is derived from an EMBL/GenBank/DDBJ whole genome shotgun (WGS) entry which is preliminary data.</text>
</comment>
<dbReference type="PANTHER" id="PTHR11947">
    <property type="entry name" value="PYRUVATE DEHYDROGENASE KINASE"/>
    <property type="match status" value="1"/>
</dbReference>
<evidence type="ECO:0000259" key="2">
    <source>
        <dbReference type="Pfam" id="PF02518"/>
    </source>
</evidence>
<evidence type="ECO:0000313" key="3">
    <source>
        <dbReference type="EMBL" id="KAL3797107.1"/>
    </source>
</evidence>
<dbReference type="PANTHER" id="PTHR11947:SF3">
    <property type="entry name" value="[PYRUVATE DEHYDROGENASE (ACETYL-TRANSFERRING)] KINASE, MITOCHONDRIAL"/>
    <property type="match status" value="1"/>
</dbReference>
<dbReference type="Pfam" id="PF02518">
    <property type="entry name" value="HATPase_c"/>
    <property type="match status" value="1"/>
</dbReference>
<feature type="domain" description="Histidine kinase/HSP90-like ATPase" evidence="2">
    <location>
        <begin position="286"/>
        <end position="409"/>
    </location>
</feature>
<keyword evidence="1" id="KW-0067">ATP-binding</keyword>
<dbReference type="InterPro" id="IPR004358">
    <property type="entry name" value="Sig_transdc_His_kin-like_C"/>
</dbReference>
<protein>
    <recommendedName>
        <fullName evidence="1">Protein-serine/threonine kinase</fullName>
        <ecNumber evidence="1">2.7.11.-</ecNumber>
    </recommendedName>
</protein>
<dbReference type="EC" id="2.7.11.-" evidence="1"/>
<keyword evidence="1" id="KW-0418">Kinase</keyword>
<reference evidence="3 4" key="1">
    <citation type="journal article" date="2020" name="G3 (Bethesda)">
        <title>Improved Reference Genome for Cyclotella cryptica CCMP332, a Model for Cell Wall Morphogenesis, Salinity Adaptation, and Lipid Production in Diatoms (Bacillariophyta).</title>
        <authorList>
            <person name="Roberts W.R."/>
            <person name="Downey K.M."/>
            <person name="Ruck E.C."/>
            <person name="Traller J.C."/>
            <person name="Alverson A.J."/>
        </authorList>
    </citation>
    <scope>NUCLEOTIDE SEQUENCE [LARGE SCALE GENOMIC DNA]</scope>
    <source>
        <strain evidence="3 4">CCMP332</strain>
    </source>
</reference>
<dbReference type="GO" id="GO:0005759">
    <property type="term" value="C:mitochondrial matrix"/>
    <property type="evidence" value="ECO:0007669"/>
    <property type="project" value="UniProtKB-SubCell"/>
</dbReference>
<dbReference type="InterPro" id="IPR039028">
    <property type="entry name" value="BCKD/PDK"/>
</dbReference>
<dbReference type="Gene3D" id="3.30.565.10">
    <property type="entry name" value="Histidine kinase-like ATPase, C-terminal domain"/>
    <property type="match status" value="1"/>
</dbReference>